<accession>A0A9D3UIR2</accession>
<keyword evidence="2" id="KW-1185">Reference proteome</keyword>
<dbReference type="InterPro" id="IPR012337">
    <property type="entry name" value="RNaseH-like_sf"/>
</dbReference>
<sequence>MDTEFPGTIFKPDKKIVQLGNPEINYKFMKVNVDAFKIIHLGLTLSDFEDFDIEKDRNDKESIELLKQGGIDLTRNKEKGIYSGDFGMIAYDFGFLLKILTQHPLPLDLKSFMRHMTYYFGCKIFDIKYNFKIFNLHGGLEKVAKTLNVTRVVGLSHQAGSDSLLILRCFMRIKNMKAFKQCNQKLPALVLYELI</sequence>
<dbReference type="InterPro" id="IPR039637">
    <property type="entry name" value="CNOT7/CNOT8/Pop2"/>
</dbReference>
<dbReference type="SUPFAM" id="SSF53098">
    <property type="entry name" value="Ribonuclease H-like"/>
    <property type="match status" value="1"/>
</dbReference>
<dbReference type="EMBL" id="JAIQCV010000012">
    <property type="protein sequence ID" value="KAH1040418.1"/>
    <property type="molecule type" value="Genomic_DNA"/>
</dbReference>
<dbReference type="Proteomes" id="UP000828251">
    <property type="component" value="Unassembled WGS sequence"/>
</dbReference>
<dbReference type="GO" id="GO:0030014">
    <property type="term" value="C:CCR4-NOT complex"/>
    <property type="evidence" value="ECO:0007669"/>
    <property type="project" value="InterPro"/>
</dbReference>
<evidence type="ECO:0000313" key="2">
    <source>
        <dbReference type="Proteomes" id="UP000828251"/>
    </source>
</evidence>
<dbReference type="AlphaFoldDB" id="A0A9D3UIR2"/>
<organism evidence="1 2">
    <name type="scientific">Gossypium stocksii</name>
    <dbReference type="NCBI Taxonomy" id="47602"/>
    <lineage>
        <taxon>Eukaryota</taxon>
        <taxon>Viridiplantae</taxon>
        <taxon>Streptophyta</taxon>
        <taxon>Embryophyta</taxon>
        <taxon>Tracheophyta</taxon>
        <taxon>Spermatophyta</taxon>
        <taxon>Magnoliopsida</taxon>
        <taxon>eudicotyledons</taxon>
        <taxon>Gunneridae</taxon>
        <taxon>Pentapetalae</taxon>
        <taxon>rosids</taxon>
        <taxon>malvids</taxon>
        <taxon>Malvales</taxon>
        <taxon>Malvaceae</taxon>
        <taxon>Malvoideae</taxon>
        <taxon>Gossypium</taxon>
    </lineage>
</organism>
<dbReference type="InterPro" id="IPR036397">
    <property type="entry name" value="RNaseH_sf"/>
</dbReference>
<evidence type="ECO:0000313" key="1">
    <source>
        <dbReference type="EMBL" id="KAH1040418.1"/>
    </source>
</evidence>
<gene>
    <name evidence="1" type="ORF">J1N35_042161</name>
</gene>
<reference evidence="1 2" key="1">
    <citation type="journal article" date="2021" name="Plant Biotechnol. J.">
        <title>Multi-omics assisted identification of the key and species-specific regulatory components of drought-tolerant mechanisms in Gossypium stocksii.</title>
        <authorList>
            <person name="Yu D."/>
            <person name="Ke L."/>
            <person name="Zhang D."/>
            <person name="Wu Y."/>
            <person name="Sun Y."/>
            <person name="Mei J."/>
            <person name="Sun J."/>
            <person name="Sun Y."/>
        </authorList>
    </citation>
    <scope>NUCLEOTIDE SEQUENCE [LARGE SCALE GENOMIC DNA]</scope>
    <source>
        <strain evidence="2">cv. E1</strain>
        <tissue evidence="1">Leaf</tissue>
    </source>
</reference>
<name>A0A9D3UIR2_9ROSI</name>
<dbReference type="Gene3D" id="3.30.420.10">
    <property type="entry name" value="Ribonuclease H-like superfamily/Ribonuclease H"/>
    <property type="match status" value="2"/>
</dbReference>
<comment type="caution">
    <text evidence="1">The sequence shown here is derived from an EMBL/GenBank/DDBJ whole genome shotgun (WGS) entry which is preliminary data.</text>
</comment>
<protein>
    <submittedName>
        <fullName evidence="1">Uncharacterized protein</fullName>
    </submittedName>
</protein>
<dbReference type="PANTHER" id="PTHR10797">
    <property type="entry name" value="CCR4-NOT TRANSCRIPTION COMPLEX SUBUNIT"/>
    <property type="match status" value="1"/>
</dbReference>
<dbReference type="GO" id="GO:0003676">
    <property type="term" value="F:nucleic acid binding"/>
    <property type="evidence" value="ECO:0007669"/>
    <property type="project" value="InterPro"/>
</dbReference>
<proteinExistence type="predicted"/>
<dbReference type="GO" id="GO:0004535">
    <property type="term" value="F:poly(A)-specific ribonuclease activity"/>
    <property type="evidence" value="ECO:0007669"/>
    <property type="project" value="InterPro"/>
</dbReference>
<dbReference type="OrthoDB" id="1164111at2759"/>